<dbReference type="PANTHER" id="PTHR33395:SF22">
    <property type="entry name" value="REVERSE TRANSCRIPTASE DOMAIN-CONTAINING PROTEIN"/>
    <property type="match status" value="1"/>
</dbReference>
<sequence length="429" mass="49649">MIGVLLWGGYKLFRKGRQGRRSGGVALYIRDYLDSVEVEVINNKVECLWTRIRGKAKKKDILVGVCYRPHNQDDEGDELFYKQLADVSRLAAFVLVRDFNLPDICWELNTAEKRQSRRFLECIEDNFLLHLVNEPTRDNKKHFYKYINNKRRGKESLHSLLDSRGNIVNWEEEKVEVLNTYFASVFTNKTGGPQDNGPLELIDNDRKLNKPLKFQEDTVSDILKHLDPQKSMGPDGIHSRVMRELVEEFAKPLSIIYQQSWPSGEVPGDWKWANVTPIHKNGCKEDPGNYRPVSLTSLPGRVMEQIVLTTITQNLQDGQGLRPSQYRFRKGRSCLTNLITFYDQVTHLVDEGKAVDVVYLDFSKAFDTFSHNILLEKLVAHGLDKRTLCWVKSWLDVRAQRVLAHIRYWKAAMRSPCNLLFSKMVNGDF</sequence>
<dbReference type="SUPFAM" id="SSF56672">
    <property type="entry name" value="DNA/RNA polymerases"/>
    <property type="match status" value="1"/>
</dbReference>
<evidence type="ECO:0000313" key="2">
    <source>
        <dbReference type="EMBL" id="KAJ7409653.1"/>
    </source>
</evidence>
<name>A0ABQ9CUV6_9PASS</name>
<proteinExistence type="predicted"/>
<dbReference type="InterPro" id="IPR000477">
    <property type="entry name" value="RT_dom"/>
</dbReference>
<evidence type="ECO:0000313" key="3">
    <source>
        <dbReference type="Proteomes" id="UP001145742"/>
    </source>
</evidence>
<dbReference type="PANTHER" id="PTHR33395">
    <property type="entry name" value="TRANSCRIPTASE, PUTATIVE-RELATED-RELATED"/>
    <property type="match status" value="1"/>
</dbReference>
<dbReference type="Gene3D" id="3.60.10.10">
    <property type="entry name" value="Endonuclease/exonuclease/phosphatase"/>
    <property type="match status" value="1"/>
</dbReference>
<gene>
    <name evidence="2" type="ORF">WISP_113406</name>
</gene>
<dbReference type="Proteomes" id="UP001145742">
    <property type="component" value="Unassembled WGS sequence"/>
</dbReference>
<evidence type="ECO:0000259" key="1">
    <source>
        <dbReference type="Pfam" id="PF00078"/>
    </source>
</evidence>
<feature type="domain" description="Reverse transcriptase" evidence="1">
    <location>
        <begin position="279"/>
        <end position="400"/>
    </location>
</feature>
<protein>
    <submittedName>
        <fullName evidence="2">RNA-directed DNA polymerase from mobile element jockey-like protein</fullName>
    </submittedName>
</protein>
<organism evidence="2 3">
    <name type="scientific">Willisornis vidua</name>
    <name type="common">Xingu scale-backed antbird</name>
    <dbReference type="NCBI Taxonomy" id="1566151"/>
    <lineage>
        <taxon>Eukaryota</taxon>
        <taxon>Metazoa</taxon>
        <taxon>Chordata</taxon>
        <taxon>Craniata</taxon>
        <taxon>Vertebrata</taxon>
        <taxon>Euteleostomi</taxon>
        <taxon>Archelosauria</taxon>
        <taxon>Archosauria</taxon>
        <taxon>Dinosauria</taxon>
        <taxon>Saurischia</taxon>
        <taxon>Theropoda</taxon>
        <taxon>Coelurosauria</taxon>
        <taxon>Aves</taxon>
        <taxon>Neognathae</taxon>
        <taxon>Neoaves</taxon>
        <taxon>Telluraves</taxon>
        <taxon>Australaves</taxon>
        <taxon>Passeriformes</taxon>
        <taxon>Thamnophilidae</taxon>
        <taxon>Willisornis</taxon>
    </lineage>
</organism>
<dbReference type="EMBL" id="WHWB01034461">
    <property type="protein sequence ID" value="KAJ7409653.1"/>
    <property type="molecule type" value="Genomic_DNA"/>
</dbReference>
<dbReference type="InterPro" id="IPR036691">
    <property type="entry name" value="Endo/exonu/phosph_ase_sf"/>
</dbReference>
<dbReference type="InterPro" id="IPR043502">
    <property type="entry name" value="DNA/RNA_pol_sf"/>
</dbReference>
<keyword evidence="3" id="KW-1185">Reference proteome</keyword>
<reference evidence="2" key="1">
    <citation type="submission" date="2019-10" db="EMBL/GenBank/DDBJ databases">
        <authorList>
            <person name="Soares A.E.R."/>
            <person name="Aleixo A."/>
            <person name="Schneider P."/>
            <person name="Miyaki C.Y."/>
            <person name="Schneider M.P."/>
            <person name="Mello C."/>
            <person name="Vasconcelos A.T.R."/>
        </authorList>
    </citation>
    <scope>NUCLEOTIDE SEQUENCE</scope>
    <source>
        <tissue evidence="2">Muscle</tissue>
    </source>
</reference>
<dbReference type="SUPFAM" id="SSF56219">
    <property type="entry name" value="DNase I-like"/>
    <property type="match status" value="1"/>
</dbReference>
<dbReference type="Pfam" id="PF00078">
    <property type="entry name" value="RVT_1"/>
    <property type="match status" value="1"/>
</dbReference>
<comment type="caution">
    <text evidence="2">The sequence shown here is derived from an EMBL/GenBank/DDBJ whole genome shotgun (WGS) entry which is preliminary data.</text>
</comment>
<accession>A0ABQ9CUV6</accession>